<dbReference type="PANTHER" id="PTHR14647">
    <property type="entry name" value="GALACTOSE-3-O-SULFOTRANSFERASE"/>
    <property type="match status" value="1"/>
</dbReference>
<evidence type="ECO:0000256" key="5">
    <source>
        <dbReference type="ARBA" id="ARBA00022968"/>
    </source>
</evidence>
<evidence type="ECO:0000313" key="12">
    <source>
        <dbReference type="RefSeq" id="XP_019613609.1"/>
    </source>
</evidence>
<feature type="transmembrane region" description="Helical" evidence="10">
    <location>
        <begin position="12"/>
        <end position="33"/>
    </location>
</feature>
<comment type="similarity">
    <text evidence="2">Belongs to the galactose-3-O-sulfotransferase family.</text>
</comment>
<comment type="subcellular location">
    <subcellularLocation>
        <location evidence="1">Golgi apparatus membrane</location>
        <topology evidence="1">Single-pass type II membrane protein</topology>
    </subcellularLocation>
</comment>
<protein>
    <submittedName>
        <fullName evidence="12">Uncharacterized protein LOC109461670</fullName>
    </submittedName>
</protein>
<keyword evidence="3" id="KW-0808">Transferase</keyword>
<accession>A0A6P4XSE8</accession>
<keyword evidence="11" id="KW-1185">Reference proteome</keyword>
<sequence length="1465" mass="171567">MERGLILRQFCGLILVAAILLTLYGVLLFSTYANNKRVPRNSECDTKRLVSSMDTHSNAKYTPQTCTPRTNLALAKLHKTGGTTLMQILHRVAYLRNLSIVIPVSPGRNSINLFYPRWPKPDKYLPPQGNSYNMFTFHSYYNHTKLASLLGKNTTFVTVLREPLSHLRSQFNFYWMAKYYKIKGPDPLLQFLENPEKYDHRRPGYRGTRNPMAGELGIDTESLVRLTQQSMDRPPGQALSDSGVREIQSFIDKISEEMDLVMILQYFDESLVVLKRLMCWQLQDILYYKMLALKYAAKETEVPEKLVETHRKWDLVDYALYDHFNRTLWKKVTEIGEDDIRAETDHFKEVNLKVQEHCSMDGSDYQQVLTIEETKWNAKFTVTNEFCTFLKFGQMCYVTLLRDRNLRYRRTEEQTLESKTPDNKRDLYSKRYCVLCDEISRDCTLNEYLTHLYFENSVSHFSSSLYPSGRTISVLHSAMEGVPIFRLFRWMLLFAVVIVLLYGALLFERHSNAGTAVQYNTLEVQRRSDTTQDTTTKVKFRPPNCIKRTKLALAKVHKTGGTTLMQILHRFAYLRNLSLVIPSQRSRGSINAFYPHGLKTEKCLPPQGDHYDMFTYHFVYKRDAITNLLGKDAFFVTILREPLSHLKSQFHFYDLAKAYKLKGEANPLGKFLENPAAYDRKKPGYLGTRNPMSADLGMDTGVLRQLTEEAMKWQPGQPINSTAVHVIESFIRKIDDEFDLVMITEYFDEGLVMLKRLMCLDIRDILYYKTLSFLYKTKDKEVPTSLVKNHKKWDIVDYQLYYYFNKSFWRKVDRLGDGFREETKYFKDLNLKVQRHCSVNDPSNQGALVIPESNWNPSFIVTHEYCTLMKLGQMCYMTLLRDRNLRYNRDKHQELHPKTPEGDEGVLYSKRYCALCDEISRDCTLNEYIAHLFFEKHISHFHTSFSPHTRTGRGQREVEFKDYSDIMAVRVRRQVVVFSLALLFLYFIASMFLTKDNCSTAVRDLGKLETDTFNDPWNAWQKRADEQTSELSWKRYRDTPTDNSKSTSQFLPPTCLPRTKLALVKTHKTGGTTTMQLLHRYAYLRNLSLVLPNATHPGRMNAFYPHKLTTDRYLPPQYGDQYDMLTYHTVYDRDTYVKLVGQDAAFITILREPLSHIKSQFNFYNFVQRFNITGQDPFYRFLGNIGKYDKHGPSHLGSSSPMSVDLGMPKNVLSDITQHSSQREPGQPLNATTVQYIQDFLKKLTREMDLVMITEYFDESLVMLKRLMCWELKDILYYKALSFEYATKEKLIHTNLVENHRKWDTVDYHLYEHFLTIFKQKEQELGPDFKSEVKNFKNVNLKVKIRCRETGSKNREDLIIPETKWNRAFVVTHEFCTMMKTGQLCYMTLLMDRNYSYRSKKKRISSVSNLYTSHYCTLCGRISKDCTLGEYVTHLIHENRIPRADSSFSRNRHTVDGQNQEEFQA</sequence>
<name>A0A6P4XSE8_BRABE</name>
<keyword evidence="7" id="KW-0333">Golgi apparatus</keyword>
<evidence type="ECO:0000256" key="4">
    <source>
        <dbReference type="ARBA" id="ARBA00022692"/>
    </source>
</evidence>
<evidence type="ECO:0000256" key="1">
    <source>
        <dbReference type="ARBA" id="ARBA00004323"/>
    </source>
</evidence>
<dbReference type="GO" id="GO:0001733">
    <property type="term" value="F:galactosylceramide sulfotransferase activity"/>
    <property type="evidence" value="ECO:0007669"/>
    <property type="project" value="InterPro"/>
</dbReference>
<dbReference type="GeneID" id="109461670"/>
<dbReference type="GO" id="GO:0000139">
    <property type="term" value="C:Golgi membrane"/>
    <property type="evidence" value="ECO:0007669"/>
    <property type="project" value="UniProtKB-SubCell"/>
</dbReference>
<dbReference type="Pfam" id="PF06990">
    <property type="entry name" value="Gal-3-0_sulfotr"/>
    <property type="match status" value="3"/>
</dbReference>
<keyword evidence="9" id="KW-0325">Glycoprotein</keyword>
<gene>
    <name evidence="12" type="primary">LOC109461670</name>
</gene>
<evidence type="ECO:0000256" key="10">
    <source>
        <dbReference type="SAM" id="Phobius"/>
    </source>
</evidence>
<feature type="transmembrane region" description="Helical" evidence="10">
    <location>
        <begin position="487"/>
        <end position="507"/>
    </location>
</feature>
<dbReference type="SUPFAM" id="SSF52540">
    <property type="entry name" value="P-loop containing nucleoside triphosphate hydrolases"/>
    <property type="match status" value="3"/>
</dbReference>
<dbReference type="OrthoDB" id="514299at2759"/>
<keyword evidence="6 10" id="KW-1133">Transmembrane helix</keyword>
<dbReference type="Gene3D" id="3.40.50.300">
    <property type="entry name" value="P-loop containing nucleotide triphosphate hydrolases"/>
    <property type="match status" value="3"/>
</dbReference>
<evidence type="ECO:0000256" key="8">
    <source>
        <dbReference type="ARBA" id="ARBA00023136"/>
    </source>
</evidence>
<dbReference type="Proteomes" id="UP000515135">
    <property type="component" value="Unplaced"/>
</dbReference>
<keyword evidence="5" id="KW-0735">Signal-anchor</keyword>
<dbReference type="PANTHER" id="PTHR14647:SF87">
    <property type="entry name" value="PUTATIVE-RELATED"/>
    <property type="match status" value="1"/>
</dbReference>
<evidence type="ECO:0000256" key="6">
    <source>
        <dbReference type="ARBA" id="ARBA00022989"/>
    </source>
</evidence>
<dbReference type="InterPro" id="IPR027417">
    <property type="entry name" value="P-loop_NTPase"/>
</dbReference>
<evidence type="ECO:0000256" key="7">
    <source>
        <dbReference type="ARBA" id="ARBA00023034"/>
    </source>
</evidence>
<dbReference type="InterPro" id="IPR009729">
    <property type="entry name" value="Gal-3-0_sulfotransfrase"/>
</dbReference>
<evidence type="ECO:0000256" key="9">
    <source>
        <dbReference type="ARBA" id="ARBA00023180"/>
    </source>
</evidence>
<evidence type="ECO:0000256" key="3">
    <source>
        <dbReference type="ARBA" id="ARBA00022679"/>
    </source>
</evidence>
<proteinExistence type="inferred from homology"/>
<evidence type="ECO:0000313" key="11">
    <source>
        <dbReference type="Proteomes" id="UP000515135"/>
    </source>
</evidence>
<reference evidence="12" key="1">
    <citation type="submission" date="2025-08" db="UniProtKB">
        <authorList>
            <consortium name="RefSeq"/>
        </authorList>
    </citation>
    <scope>IDENTIFICATION</scope>
    <source>
        <tissue evidence="12">Gonad</tissue>
    </source>
</reference>
<evidence type="ECO:0000256" key="2">
    <source>
        <dbReference type="ARBA" id="ARBA00008124"/>
    </source>
</evidence>
<dbReference type="RefSeq" id="XP_019613609.1">
    <property type="nucleotide sequence ID" value="XM_019758050.1"/>
</dbReference>
<organism evidence="11 12">
    <name type="scientific">Branchiostoma belcheri</name>
    <name type="common">Amphioxus</name>
    <dbReference type="NCBI Taxonomy" id="7741"/>
    <lineage>
        <taxon>Eukaryota</taxon>
        <taxon>Metazoa</taxon>
        <taxon>Chordata</taxon>
        <taxon>Cephalochordata</taxon>
        <taxon>Leptocardii</taxon>
        <taxon>Amphioxiformes</taxon>
        <taxon>Branchiostomatidae</taxon>
        <taxon>Branchiostoma</taxon>
    </lineage>
</organism>
<feature type="transmembrane region" description="Helical" evidence="10">
    <location>
        <begin position="975"/>
        <end position="993"/>
    </location>
</feature>
<keyword evidence="8 10" id="KW-0472">Membrane</keyword>
<dbReference type="GO" id="GO:0009247">
    <property type="term" value="P:glycolipid biosynthetic process"/>
    <property type="evidence" value="ECO:0007669"/>
    <property type="project" value="InterPro"/>
</dbReference>
<dbReference type="KEGG" id="bbel:109461670"/>
<keyword evidence="4 10" id="KW-0812">Transmembrane</keyword>